<protein>
    <submittedName>
        <fullName evidence="1">AlpA family phage regulatory protein</fullName>
    </submittedName>
</protein>
<sequence>MEPKSVKILRVPALVKKLGIGRSTVYDWLDPSSDRHDPTFPQRVKLGAKTVGWLESEIDAWILSKVKKPLTPVSP</sequence>
<reference evidence="1" key="1">
    <citation type="submission" date="2021-01" db="EMBL/GenBank/DDBJ databases">
        <title>Genomes of Escherichia coli STEC strains from raw meat-based diets for companion animals.</title>
        <authorList>
            <person name="Stevens M.J.A."/>
            <person name="Stephan R."/>
        </authorList>
    </citation>
    <scope>NUCLEOTIDE SEQUENCE</scope>
    <source>
        <strain evidence="1">ATC7-7</strain>
    </source>
</reference>
<dbReference type="InterPro" id="IPR010260">
    <property type="entry name" value="AlpA"/>
</dbReference>
<comment type="caution">
    <text evidence="1">The sequence shown here is derived from an EMBL/GenBank/DDBJ whole genome shotgun (WGS) entry which is preliminary data.</text>
</comment>
<dbReference type="EMBL" id="JAETYU010000023">
    <property type="protein sequence ID" value="MBL6205027.1"/>
    <property type="molecule type" value="Genomic_DNA"/>
</dbReference>
<dbReference type="PANTHER" id="PTHR36154:SF1">
    <property type="entry name" value="DNA-BINDING TRANSCRIPTIONAL ACTIVATOR ALPA"/>
    <property type="match status" value="1"/>
</dbReference>
<accession>A0A403LVA1</accession>
<evidence type="ECO:0000313" key="1">
    <source>
        <dbReference type="EMBL" id="MBL6205027.1"/>
    </source>
</evidence>
<dbReference type="Proteomes" id="UP000655659">
    <property type="component" value="Unassembled WGS sequence"/>
</dbReference>
<dbReference type="PANTHER" id="PTHR36154">
    <property type="entry name" value="DNA-BINDING TRANSCRIPTIONAL ACTIVATOR ALPA"/>
    <property type="match status" value="1"/>
</dbReference>
<dbReference type="InterPro" id="IPR052931">
    <property type="entry name" value="Prophage_regulatory_activator"/>
</dbReference>
<dbReference type="RefSeq" id="WP_000433435.1">
    <property type="nucleotide sequence ID" value="NZ_AP021891.1"/>
</dbReference>
<dbReference type="AlphaFoldDB" id="A0A403LVA1"/>
<evidence type="ECO:0000313" key="2">
    <source>
        <dbReference type="Proteomes" id="UP000655659"/>
    </source>
</evidence>
<dbReference type="Gene3D" id="1.10.238.160">
    <property type="match status" value="1"/>
</dbReference>
<name>A0A403LVA1_ECOLX</name>
<dbReference type="Pfam" id="PF05930">
    <property type="entry name" value="Phage_AlpA"/>
    <property type="match status" value="1"/>
</dbReference>
<proteinExistence type="predicted"/>
<gene>
    <name evidence="1" type="ORF">JNA68_17750</name>
</gene>
<organism evidence="1 2">
    <name type="scientific">Escherichia coli</name>
    <dbReference type="NCBI Taxonomy" id="562"/>
    <lineage>
        <taxon>Bacteria</taxon>
        <taxon>Pseudomonadati</taxon>
        <taxon>Pseudomonadota</taxon>
        <taxon>Gammaproteobacteria</taxon>
        <taxon>Enterobacterales</taxon>
        <taxon>Enterobacteriaceae</taxon>
        <taxon>Escherichia</taxon>
    </lineage>
</organism>